<feature type="compositionally biased region" description="Basic and acidic residues" evidence="1">
    <location>
        <begin position="231"/>
        <end position="242"/>
    </location>
</feature>
<feature type="compositionally biased region" description="Low complexity" evidence="1">
    <location>
        <begin position="193"/>
        <end position="220"/>
    </location>
</feature>
<accession>A0A811QI04</accession>
<feature type="compositionally biased region" description="Low complexity" evidence="1">
    <location>
        <begin position="1"/>
        <end position="19"/>
    </location>
</feature>
<feature type="compositionally biased region" description="Low complexity" evidence="1">
    <location>
        <begin position="254"/>
        <end position="284"/>
    </location>
</feature>
<feature type="compositionally biased region" description="Polar residues" evidence="1">
    <location>
        <begin position="29"/>
        <end position="41"/>
    </location>
</feature>
<evidence type="ECO:0008006" key="4">
    <source>
        <dbReference type="Google" id="ProtNLM"/>
    </source>
</evidence>
<protein>
    <recommendedName>
        <fullName evidence="4">Calmodulin-binding protein</fullName>
    </recommendedName>
</protein>
<dbReference type="OrthoDB" id="667051at2759"/>
<feature type="region of interest" description="Disordered" evidence="1">
    <location>
        <begin position="1"/>
        <end position="67"/>
    </location>
</feature>
<dbReference type="EMBL" id="CAJGYO010000010">
    <property type="protein sequence ID" value="CAD6255804.1"/>
    <property type="molecule type" value="Genomic_DNA"/>
</dbReference>
<dbReference type="Proteomes" id="UP000604825">
    <property type="component" value="Unassembled WGS sequence"/>
</dbReference>
<feature type="compositionally biased region" description="Basic residues" evidence="1">
    <location>
        <begin position="243"/>
        <end position="253"/>
    </location>
</feature>
<keyword evidence="3" id="KW-1185">Reference proteome</keyword>
<dbReference type="PANTHER" id="PTHR33095:SF51">
    <property type="entry name" value="EXPRESSED PROTEIN"/>
    <property type="match status" value="1"/>
</dbReference>
<evidence type="ECO:0000256" key="1">
    <source>
        <dbReference type="SAM" id="MobiDB-lite"/>
    </source>
</evidence>
<proteinExistence type="predicted"/>
<comment type="caution">
    <text evidence="2">The sequence shown here is derived from an EMBL/GenBank/DDBJ whole genome shotgun (WGS) entry which is preliminary data.</text>
</comment>
<feature type="region of interest" description="Disordered" evidence="1">
    <location>
        <begin position="134"/>
        <end position="303"/>
    </location>
</feature>
<dbReference type="AlphaFoldDB" id="A0A811QI04"/>
<organism evidence="2 3">
    <name type="scientific">Miscanthus lutarioriparius</name>
    <dbReference type="NCBI Taxonomy" id="422564"/>
    <lineage>
        <taxon>Eukaryota</taxon>
        <taxon>Viridiplantae</taxon>
        <taxon>Streptophyta</taxon>
        <taxon>Embryophyta</taxon>
        <taxon>Tracheophyta</taxon>
        <taxon>Spermatophyta</taxon>
        <taxon>Magnoliopsida</taxon>
        <taxon>Liliopsida</taxon>
        <taxon>Poales</taxon>
        <taxon>Poaceae</taxon>
        <taxon>PACMAD clade</taxon>
        <taxon>Panicoideae</taxon>
        <taxon>Andropogonodae</taxon>
        <taxon>Andropogoneae</taxon>
        <taxon>Saccharinae</taxon>
        <taxon>Miscanthus</taxon>
    </lineage>
</organism>
<evidence type="ECO:0000313" key="3">
    <source>
        <dbReference type="Proteomes" id="UP000604825"/>
    </source>
</evidence>
<reference evidence="2" key="1">
    <citation type="submission" date="2020-10" db="EMBL/GenBank/DDBJ databases">
        <authorList>
            <person name="Han B."/>
            <person name="Lu T."/>
            <person name="Zhao Q."/>
            <person name="Huang X."/>
            <person name="Zhao Y."/>
        </authorList>
    </citation>
    <scope>NUCLEOTIDE SEQUENCE</scope>
</reference>
<dbReference type="Pfam" id="PF07816">
    <property type="entry name" value="DUF1645"/>
    <property type="match status" value="1"/>
</dbReference>
<name>A0A811QI04_9POAL</name>
<feature type="compositionally biased region" description="Basic residues" evidence="1">
    <location>
        <begin position="152"/>
        <end position="162"/>
    </location>
</feature>
<dbReference type="PANTHER" id="PTHR33095">
    <property type="entry name" value="OS07G0619500 PROTEIN"/>
    <property type="match status" value="1"/>
</dbReference>
<gene>
    <name evidence="2" type="ORF">NCGR_LOCUS39339</name>
</gene>
<evidence type="ECO:0000313" key="2">
    <source>
        <dbReference type="EMBL" id="CAD6255804.1"/>
    </source>
</evidence>
<dbReference type="InterPro" id="IPR012442">
    <property type="entry name" value="DUF1645_plant"/>
</dbReference>
<sequence>MAASTAAADADAATASGADEPQAACDDSACSTPFVSAPSSPTRDRDRDPYPSHFFFSAPTSPTRGGGKDAITGVLDFDFDFSSRFPSPSAAAMSSADELFHNGQIRPVRLAAALLQPHPDPAALLDFVPDTAAEARGAGAEQEAEADERGRVRSRSLRRKARSMSPFRTHWRSAAHAPVPLPEPESADEAKPAATPAASRSSSSSSTASSASSTSCSSSRGSRRFGGFLKDLLHRSKSDGGKTTHHQHQHSHHAAAGPAPPTAAAAKASASSPTPSPSPAAAKGRGSGAPGHRGGGRRRSAHERLYEARRAEAEEMRRRTSLPYRQGLLLFGCIGLGNRSYGAVHGLARGLNAAAAVSSRS</sequence>